<dbReference type="GO" id="GO:0005886">
    <property type="term" value="C:plasma membrane"/>
    <property type="evidence" value="ECO:0007669"/>
    <property type="project" value="TreeGrafter"/>
</dbReference>
<dbReference type="Proteomes" id="UP000006045">
    <property type="component" value="Chromosome"/>
</dbReference>
<dbReference type="AlphaFoldDB" id="A0A7U9CSI4"/>
<name>A0A7U9CSI4_PSEFL</name>
<evidence type="ECO:0000313" key="2">
    <source>
        <dbReference type="Proteomes" id="UP000006045"/>
    </source>
</evidence>
<dbReference type="GO" id="GO:0009273">
    <property type="term" value="P:peptidoglycan-based cell wall biogenesis"/>
    <property type="evidence" value="ECO:0007669"/>
    <property type="project" value="TreeGrafter"/>
</dbReference>
<proteinExistence type="predicted"/>
<evidence type="ECO:0000313" key="1">
    <source>
        <dbReference type="EMBL" id="EJZ60813.1"/>
    </source>
</evidence>
<accession>A0A7U9CSI4</accession>
<dbReference type="PANTHER" id="PTHR43535:SF1">
    <property type="entry name" value="PHOSPHATIDATE CYTIDYLYLTRANSFERASE"/>
    <property type="match status" value="1"/>
</dbReference>
<dbReference type="PANTHER" id="PTHR43535">
    <property type="entry name" value="PHOSPHATIDATE CYTIDYLYLTRANSFERASE"/>
    <property type="match status" value="1"/>
</dbReference>
<reference evidence="1 2" key="1">
    <citation type="submission" date="2012-08" db="EMBL/GenBank/DDBJ databases">
        <title>The genome of cave-isolated P. fluorescens strain R124 demonstrates phenotypic adaptation to the mineral environment.</title>
        <authorList>
            <person name="Barton M.D."/>
            <person name="Petronio M."/>
            <person name="Giarrizzo J.G."/>
            <person name="Bowling B.V."/>
            <person name="Barton H.A."/>
        </authorList>
    </citation>
    <scope>NUCLEOTIDE SEQUENCE [LARGE SCALE GENOMIC DNA]</scope>
    <source>
        <strain evidence="1 2">R124</strain>
    </source>
</reference>
<protein>
    <submittedName>
        <fullName evidence="1">Uncharacterized protein</fullName>
    </submittedName>
</protein>
<organism evidence="1 2">
    <name type="scientific">Pseudomonas fluorescens R124</name>
    <dbReference type="NCBI Taxonomy" id="743713"/>
    <lineage>
        <taxon>Bacteria</taxon>
        <taxon>Pseudomonadati</taxon>
        <taxon>Pseudomonadota</taxon>
        <taxon>Gammaproteobacteria</taxon>
        <taxon>Pseudomonadales</taxon>
        <taxon>Pseudomonadaceae</taxon>
        <taxon>Pseudomonas</taxon>
    </lineage>
</organism>
<gene>
    <name evidence="1" type="ORF">I1A_005178</name>
</gene>
<dbReference type="EMBL" id="CM001561">
    <property type="protein sequence ID" value="EJZ60813.1"/>
    <property type="molecule type" value="Genomic_DNA"/>
</dbReference>
<sequence length="81" mass="9148">MFTLLMPVHGFLLLPATTLLSQDIEGFLERMAKIQWDVMICIYCISHAPALSLLDLQGFQGQSALLLFYLVFVVQMSDVLQ</sequence>